<evidence type="ECO:0000256" key="7">
    <source>
        <dbReference type="ARBA" id="ARBA00022958"/>
    </source>
</evidence>
<keyword evidence="8" id="KW-0119">Carbohydrate metabolism</keyword>
<dbReference type="GO" id="GO:0006014">
    <property type="term" value="P:D-ribose metabolic process"/>
    <property type="evidence" value="ECO:0007669"/>
    <property type="project" value="UniProtKB-UniRule"/>
</dbReference>
<dbReference type="PANTHER" id="PTHR10584:SF166">
    <property type="entry name" value="RIBOKINASE"/>
    <property type="match status" value="1"/>
</dbReference>
<dbReference type="HAMAP" id="MF_01987">
    <property type="entry name" value="Ribokinase"/>
    <property type="match status" value="1"/>
</dbReference>
<keyword evidence="1 11" id="KW-0808">Transferase</keyword>
<dbReference type="GO" id="GO:0005829">
    <property type="term" value="C:cytosol"/>
    <property type="evidence" value="ECO:0007669"/>
    <property type="project" value="TreeGrafter"/>
</dbReference>
<dbReference type="InterPro" id="IPR011877">
    <property type="entry name" value="Ribokinase"/>
</dbReference>
<dbReference type="AlphaFoldDB" id="A0A932M0S1"/>
<dbReference type="GO" id="GO:0004747">
    <property type="term" value="F:ribokinase activity"/>
    <property type="evidence" value="ECO:0007669"/>
    <property type="project" value="UniProtKB-UniRule"/>
</dbReference>
<dbReference type="Gene3D" id="3.40.1190.20">
    <property type="match status" value="1"/>
</dbReference>
<evidence type="ECO:0000256" key="9">
    <source>
        <dbReference type="NCBIfam" id="TIGR02152"/>
    </source>
</evidence>
<dbReference type="CDD" id="cd01174">
    <property type="entry name" value="ribokinase"/>
    <property type="match status" value="1"/>
</dbReference>
<evidence type="ECO:0000256" key="5">
    <source>
        <dbReference type="ARBA" id="ARBA00022840"/>
    </source>
</evidence>
<evidence type="ECO:0000256" key="3">
    <source>
        <dbReference type="ARBA" id="ARBA00022741"/>
    </source>
</evidence>
<dbReference type="InterPro" id="IPR029056">
    <property type="entry name" value="Ribokinase-like"/>
</dbReference>
<dbReference type="PANTHER" id="PTHR10584">
    <property type="entry name" value="SUGAR KINASE"/>
    <property type="match status" value="1"/>
</dbReference>
<comment type="caution">
    <text evidence="11">The sequence shown here is derived from an EMBL/GenBank/DDBJ whole genome shotgun (WGS) entry which is preliminary data.</text>
</comment>
<dbReference type="InterPro" id="IPR002139">
    <property type="entry name" value="Ribo/fructo_kinase"/>
</dbReference>
<keyword evidence="4" id="KW-0418">Kinase</keyword>
<evidence type="ECO:0000256" key="1">
    <source>
        <dbReference type="ARBA" id="ARBA00022679"/>
    </source>
</evidence>
<dbReference type="PRINTS" id="PR00990">
    <property type="entry name" value="RIBOKINASE"/>
</dbReference>
<organism evidence="11 12">
    <name type="scientific">Tectimicrobiota bacterium</name>
    <dbReference type="NCBI Taxonomy" id="2528274"/>
    <lineage>
        <taxon>Bacteria</taxon>
        <taxon>Pseudomonadati</taxon>
        <taxon>Nitrospinota/Tectimicrobiota group</taxon>
        <taxon>Candidatus Tectimicrobiota</taxon>
    </lineage>
</organism>
<feature type="non-terminal residue" evidence="11">
    <location>
        <position position="293"/>
    </location>
</feature>
<protein>
    <recommendedName>
        <fullName evidence="9">Ribokinase</fullName>
        <ecNumber evidence="9">2.7.1.15</ecNumber>
    </recommendedName>
</protein>
<accession>A0A932M0S1</accession>
<evidence type="ECO:0000256" key="2">
    <source>
        <dbReference type="ARBA" id="ARBA00022723"/>
    </source>
</evidence>
<dbReference type="EMBL" id="JACPSX010000138">
    <property type="protein sequence ID" value="MBI3014889.1"/>
    <property type="molecule type" value="Genomic_DNA"/>
</dbReference>
<dbReference type="GO" id="GO:0046872">
    <property type="term" value="F:metal ion binding"/>
    <property type="evidence" value="ECO:0007669"/>
    <property type="project" value="UniProtKB-KW"/>
</dbReference>
<name>A0A932M0S1_UNCTE</name>
<gene>
    <name evidence="11" type="primary">rbsK</name>
    <name evidence="11" type="ORF">HYY65_07510</name>
</gene>
<keyword evidence="3" id="KW-0547">Nucleotide-binding</keyword>
<keyword evidence="7" id="KW-0630">Potassium</keyword>
<dbReference type="InterPro" id="IPR011611">
    <property type="entry name" value="PfkB_dom"/>
</dbReference>
<dbReference type="NCBIfam" id="TIGR02152">
    <property type="entry name" value="D_ribokin_bact"/>
    <property type="match status" value="1"/>
</dbReference>
<evidence type="ECO:0000313" key="11">
    <source>
        <dbReference type="EMBL" id="MBI3014889.1"/>
    </source>
</evidence>
<dbReference type="Proteomes" id="UP000741360">
    <property type="component" value="Unassembled WGS sequence"/>
</dbReference>
<evidence type="ECO:0000256" key="4">
    <source>
        <dbReference type="ARBA" id="ARBA00022777"/>
    </source>
</evidence>
<feature type="domain" description="Carbohydrate kinase PfkB" evidence="10">
    <location>
        <begin position="3"/>
        <end position="293"/>
    </location>
</feature>
<dbReference type="SUPFAM" id="SSF53613">
    <property type="entry name" value="Ribokinase-like"/>
    <property type="match status" value="1"/>
</dbReference>
<dbReference type="EC" id="2.7.1.15" evidence="9"/>
<proteinExistence type="inferred from homology"/>
<evidence type="ECO:0000256" key="6">
    <source>
        <dbReference type="ARBA" id="ARBA00022842"/>
    </source>
</evidence>
<keyword evidence="6" id="KW-0460">Magnesium</keyword>
<sequence length="293" mass="29936">MSGVLVLGSANADFTIQLECLPAPGETVAGGKLSTSCGGKGANQAVAAARAGARVRLITKLGRDSNGERLAGQLAAAGVEPDGILCDEDHPTGTAFIFVDRLGNNQIAVASGANHHLSVEDLHSLKALFAGMKVLLCQLEIPLATVACGLQLGKAMGLQTILNPAPFTPLPPELWTHADIIVPNRGEAATLLGILLPDIGQAAAAARSLLRREDQEAVITFGDQGALWVHKDGATHIPPFRVTPIDTTAAGDAFCGTLAALLAEGKPMPEALRYASAAGALATTALGAQVSLP</sequence>
<dbReference type="Pfam" id="PF00294">
    <property type="entry name" value="PfkB"/>
    <property type="match status" value="1"/>
</dbReference>
<dbReference type="GO" id="GO:0005524">
    <property type="term" value="F:ATP binding"/>
    <property type="evidence" value="ECO:0007669"/>
    <property type="project" value="UniProtKB-KW"/>
</dbReference>
<keyword evidence="5" id="KW-0067">ATP-binding</keyword>
<evidence type="ECO:0000313" key="12">
    <source>
        <dbReference type="Proteomes" id="UP000741360"/>
    </source>
</evidence>
<evidence type="ECO:0000259" key="10">
    <source>
        <dbReference type="Pfam" id="PF00294"/>
    </source>
</evidence>
<evidence type="ECO:0000256" key="8">
    <source>
        <dbReference type="ARBA" id="ARBA00023277"/>
    </source>
</evidence>
<keyword evidence="2" id="KW-0479">Metal-binding</keyword>
<reference evidence="11" key="1">
    <citation type="submission" date="2020-07" db="EMBL/GenBank/DDBJ databases">
        <title>Huge and variable diversity of episymbiotic CPR bacteria and DPANN archaea in groundwater ecosystems.</title>
        <authorList>
            <person name="He C.Y."/>
            <person name="Keren R."/>
            <person name="Whittaker M."/>
            <person name="Farag I.F."/>
            <person name="Doudna J."/>
            <person name="Cate J.H.D."/>
            <person name="Banfield J.F."/>
        </authorList>
    </citation>
    <scope>NUCLEOTIDE SEQUENCE</scope>
    <source>
        <strain evidence="11">NC_groundwater_717_Ag_S-0.2um_59_8</strain>
    </source>
</reference>